<sequence>MSKAGKENVLIANLNAYKRKYYQNQLLKGGLFLFASLLGAYLVVNSLAFIANFDTTLRAILFFSFITFGLIVSYKWIIDPITRLFYLRKQISDEEAARQIGSYFPEIEDKLLNTLQLQKISDVNSDLIAASIRHRTDKIGVIPFTQAIDLGENRKYLKYAVVPVIVIFILLFFAPSFLKDSTTKIINYNKDYLPVAPFQFVLGNETLRAFKNEDFTITLDFEGKAIPENAFVLFNNRRIKMESRNQAGFAYTFKKIQHNTNFSFEAAGFYSGDYTIEVVNRPNLKNFNVVLNFPRYVKRDNQTLQNIGNIEVPQGTIIEWHYTTLDAEKMKIIFGGEKAENDLEMIDNQVFTYKRKVFKSQDYQIKLQNEYSDNKEKINYHIEVIPDQYPSITLDQFKDTTLYSYTVLGGNIADDYGLSQLSLFYKKTSSGTSKEADFQAINIPIDKNRISQSYYYQMLFDSIDLNQGDKVEYYLQVWDNDAVNGRKSSKTGTYIFNIPDKSQLKESIAESSKNAEKQIDETLEKASELKEKLKEEEDRLKTEKSLQWQDEKRLEEILKKREELNEAIKKLQDLNRATNQKRERFSENSKKIKEKAQQLQKLMDELLDEETKRLYDELQKLMQEKTDMNKVQDILEKLNNKEDNLEKELERSLELFKKLKFDYKLEETINELNESAKEQEELSEKTQDKSNDIEDLQEEQQELNEQFEETEKALEELNEMNQDRKNPDAMQDTSEEQKEIDQLQKESQENLENNKRKKAAKSQQQSAEKMQEMSQKLQQMQNGAEMEMMMENLDNLRDIVDNLVKLSFDQEKLMIDFRNVKQSDPRFIPLSQQQLKLKDDSKIIEDSLLALSERVFQIASFVTRELGEMSDNMDKTIKALRDRKKSLAVSKQQFTMTSINNLALLLDDVLQQMQQQMADAMGKPQKGNKGKNMPGLSELQKQLNQQIQQLQKSGKSGRQLSEELAKLAAEQQRLRQALQEMNEKYGNNGEEGGKDGGKAVNDLLDKMEETETDLVNKRLSSEMIERQREILTRLLEAENALRERELDEKREAEKAKDYEKRLPKAFEEYIKLKEKEIELLKTVPLRLNPYYKKEVNEYFKRIEK</sequence>
<feature type="compositionally biased region" description="Basic and acidic residues" evidence="3">
    <location>
        <begin position="735"/>
        <end position="754"/>
    </location>
</feature>
<evidence type="ECO:0000256" key="2">
    <source>
        <dbReference type="SAM" id="Coils"/>
    </source>
</evidence>
<keyword evidence="1 2" id="KW-0175">Coiled coil</keyword>
<feature type="compositionally biased region" description="Low complexity" evidence="3">
    <location>
        <begin position="761"/>
        <end position="775"/>
    </location>
</feature>
<evidence type="ECO:0000256" key="3">
    <source>
        <dbReference type="SAM" id="MobiDB-lite"/>
    </source>
</evidence>
<keyword evidence="4" id="KW-0472">Membrane</keyword>
<dbReference type="SUPFAM" id="SSF58104">
    <property type="entry name" value="Methyl-accepting chemotaxis protein (MCP) signaling domain"/>
    <property type="match status" value="1"/>
</dbReference>
<feature type="compositionally biased region" description="Basic and acidic residues" evidence="3">
    <location>
        <begin position="709"/>
        <end position="727"/>
    </location>
</feature>
<proteinExistence type="predicted"/>
<feature type="coiled-coil region" evidence="2">
    <location>
        <begin position="1024"/>
        <end position="1075"/>
    </location>
</feature>
<feature type="compositionally biased region" description="Acidic residues" evidence="3">
    <location>
        <begin position="693"/>
        <end position="708"/>
    </location>
</feature>
<dbReference type="Proteomes" id="UP001172083">
    <property type="component" value="Unassembled WGS sequence"/>
</dbReference>
<keyword evidence="6" id="KW-1185">Reference proteome</keyword>
<evidence type="ECO:0000313" key="5">
    <source>
        <dbReference type="EMBL" id="MDN5214606.1"/>
    </source>
</evidence>
<feature type="transmembrane region" description="Helical" evidence="4">
    <location>
        <begin position="57"/>
        <end position="78"/>
    </location>
</feature>
<evidence type="ECO:0000256" key="4">
    <source>
        <dbReference type="SAM" id="Phobius"/>
    </source>
</evidence>
<dbReference type="RefSeq" id="WP_346759945.1">
    <property type="nucleotide sequence ID" value="NZ_JAUJEB010000005.1"/>
</dbReference>
<organism evidence="5 6">
    <name type="scientific">Agaribacillus aureus</name>
    <dbReference type="NCBI Taxonomy" id="3051825"/>
    <lineage>
        <taxon>Bacteria</taxon>
        <taxon>Pseudomonadati</taxon>
        <taxon>Bacteroidota</taxon>
        <taxon>Cytophagia</taxon>
        <taxon>Cytophagales</taxon>
        <taxon>Splendidivirgaceae</taxon>
        <taxon>Agaribacillus</taxon>
    </lineage>
</organism>
<evidence type="ECO:0000256" key="1">
    <source>
        <dbReference type="ARBA" id="ARBA00023054"/>
    </source>
</evidence>
<keyword evidence="4" id="KW-1133">Transmembrane helix</keyword>
<feature type="transmembrane region" description="Helical" evidence="4">
    <location>
        <begin position="156"/>
        <end position="178"/>
    </location>
</feature>
<dbReference type="PANTHER" id="PTHR32083:SF48">
    <property type="entry name" value="TRANS-GOLGI NETWORK-LOCALIZED SYP41-INTERACTING PROTEIN 1"/>
    <property type="match status" value="1"/>
</dbReference>
<evidence type="ECO:0000313" key="6">
    <source>
        <dbReference type="Proteomes" id="UP001172083"/>
    </source>
</evidence>
<evidence type="ECO:0008006" key="7">
    <source>
        <dbReference type="Google" id="ProtNLM"/>
    </source>
</evidence>
<accession>A0ABT8LBN4</accession>
<feature type="transmembrane region" description="Helical" evidence="4">
    <location>
        <begin position="29"/>
        <end position="51"/>
    </location>
</feature>
<reference evidence="5" key="1">
    <citation type="submission" date="2023-06" db="EMBL/GenBank/DDBJ databases">
        <title>Genomic of Agaribacillus aureum.</title>
        <authorList>
            <person name="Wang G."/>
        </authorList>
    </citation>
    <scope>NUCLEOTIDE SEQUENCE</scope>
    <source>
        <strain evidence="5">BMA12</strain>
    </source>
</reference>
<keyword evidence="4" id="KW-0812">Transmembrane</keyword>
<feature type="region of interest" description="Disordered" evidence="3">
    <location>
        <begin position="674"/>
        <end position="776"/>
    </location>
</feature>
<dbReference type="EMBL" id="JAUJEB010000005">
    <property type="protein sequence ID" value="MDN5214606.1"/>
    <property type="molecule type" value="Genomic_DNA"/>
</dbReference>
<protein>
    <recommendedName>
        <fullName evidence="7">ATPase</fullName>
    </recommendedName>
</protein>
<feature type="coiled-coil region" evidence="2">
    <location>
        <begin position="933"/>
        <end position="988"/>
    </location>
</feature>
<name>A0ABT8LBN4_9BACT</name>
<dbReference type="PANTHER" id="PTHR32083">
    <property type="entry name" value="CILIA AND FLAGELLA-ASSOCIATED PROTEIN 58-RELATED"/>
    <property type="match status" value="1"/>
</dbReference>
<feature type="compositionally biased region" description="Basic and acidic residues" evidence="3">
    <location>
        <begin position="674"/>
        <end position="692"/>
    </location>
</feature>
<comment type="caution">
    <text evidence="5">The sequence shown here is derived from an EMBL/GenBank/DDBJ whole genome shotgun (WGS) entry which is preliminary data.</text>
</comment>
<gene>
    <name evidence="5" type="ORF">QQ020_21175</name>
</gene>